<reference evidence="3" key="2">
    <citation type="submission" date="2025-09" db="UniProtKB">
        <authorList>
            <consortium name="Ensembl"/>
        </authorList>
    </citation>
    <scope>IDENTIFICATION</scope>
</reference>
<dbReference type="InterPro" id="IPR032675">
    <property type="entry name" value="LRR_dom_sf"/>
</dbReference>
<dbReference type="AlphaFoldDB" id="A0A3Q4GDU3"/>
<dbReference type="PANTHER" id="PTHR24106">
    <property type="entry name" value="NACHT, LRR AND CARD DOMAINS-CONTAINING"/>
    <property type="match status" value="1"/>
</dbReference>
<name>A0A3Q4GDU3_NEOBR</name>
<dbReference type="GeneTree" id="ENSGT01130000278670"/>
<protein>
    <recommendedName>
        <fullName evidence="5">SPRY-associated domain-containing protein</fullName>
    </recommendedName>
</protein>
<keyword evidence="1" id="KW-0433">Leucine-rich repeat</keyword>
<accession>A0A3Q4GDU3</accession>
<evidence type="ECO:0008006" key="5">
    <source>
        <dbReference type="Google" id="ProtNLM"/>
    </source>
</evidence>
<dbReference type="InterPro" id="IPR051261">
    <property type="entry name" value="NLR"/>
</dbReference>
<keyword evidence="2" id="KW-0677">Repeat</keyword>
<sequence length="81" mass="8815">MQSLHCKLETLRLSGCLVTEKGCAPLASALHSNSSHLKKLELSNNNLKDPVFKLLSVGLKSPHCKMETLSHNSTKTSASNR</sequence>
<reference evidence="3" key="1">
    <citation type="submission" date="2025-08" db="UniProtKB">
        <authorList>
            <consortium name="Ensembl"/>
        </authorList>
    </citation>
    <scope>IDENTIFICATION</scope>
</reference>
<dbReference type="STRING" id="32507.ENSNBRP00000007255"/>
<proteinExistence type="predicted"/>
<evidence type="ECO:0000313" key="4">
    <source>
        <dbReference type="Proteomes" id="UP000261580"/>
    </source>
</evidence>
<dbReference type="Proteomes" id="UP000261580">
    <property type="component" value="Unassembled WGS sequence"/>
</dbReference>
<organism evidence="3 4">
    <name type="scientific">Neolamprologus brichardi</name>
    <name type="common">Fairy cichlid</name>
    <name type="synonym">Lamprologus brichardi</name>
    <dbReference type="NCBI Taxonomy" id="32507"/>
    <lineage>
        <taxon>Eukaryota</taxon>
        <taxon>Metazoa</taxon>
        <taxon>Chordata</taxon>
        <taxon>Craniata</taxon>
        <taxon>Vertebrata</taxon>
        <taxon>Euteleostomi</taxon>
        <taxon>Actinopterygii</taxon>
        <taxon>Neopterygii</taxon>
        <taxon>Teleostei</taxon>
        <taxon>Neoteleostei</taxon>
        <taxon>Acanthomorphata</taxon>
        <taxon>Ovalentaria</taxon>
        <taxon>Cichlomorphae</taxon>
        <taxon>Cichliformes</taxon>
        <taxon>Cichlidae</taxon>
        <taxon>African cichlids</taxon>
        <taxon>Pseudocrenilabrinae</taxon>
        <taxon>Lamprologini</taxon>
        <taxon>Neolamprologus</taxon>
    </lineage>
</organism>
<evidence type="ECO:0000256" key="1">
    <source>
        <dbReference type="ARBA" id="ARBA00022614"/>
    </source>
</evidence>
<keyword evidence="4" id="KW-1185">Reference proteome</keyword>
<evidence type="ECO:0000256" key="2">
    <source>
        <dbReference type="ARBA" id="ARBA00022737"/>
    </source>
</evidence>
<dbReference type="SMART" id="SM00368">
    <property type="entry name" value="LRR_RI"/>
    <property type="match status" value="2"/>
</dbReference>
<dbReference type="Ensembl" id="ENSNBRT00000007460.1">
    <property type="protein sequence ID" value="ENSNBRP00000007255.1"/>
    <property type="gene ID" value="ENSNBRG00000005674.1"/>
</dbReference>
<dbReference type="Pfam" id="PF13516">
    <property type="entry name" value="LRR_6"/>
    <property type="match status" value="2"/>
</dbReference>
<dbReference type="OMA" id="FRLENWC"/>
<dbReference type="Gene3D" id="3.80.10.10">
    <property type="entry name" value="Ribonuclease Inhibitor"/>
    <property type="match status" value="1"/>
</dbReference>
<evidence type="ECO:0000313" key="3">
    <source>
        <dbReference type="Ensembl" id="ENSNBRP00000007255.1"/>
    </source>
</evidence>
<dbReference type="SUPFAM" id="SSF52047">
    <property type="entry name" value="RNI-like"/>
    <property type="match status" value="1"/>
</dbReference>
<dbReference type="InterPro" id="IPR001611">
    <property type="entry name" value="Leu-rich_rpt"/>
</dbReference>